<keyword evidence="7" id="KW-0812">Transmembrane</keyword>
<sequence length="416" mass="47932">MVNSKIGRHIARLLTHPFLFLVYAISHLFPRNKRLWVFGIPKKFTWSSKYLFLYLANKKETEIQYAWISRDRALIAELSSRGYPAYFWLSPKAFWICLRAGFYVIDASMETINYWLSGGAKEVMMWHGIPLKKIERDIKKGESVDAKVQQSKGFARFMVGILLPWVFRKPDYVTATSPVFQDIFVSAFGVRKENVFVAGFPKNDVYFADVPGADIGADREALVKLNNLKKAGTKTVLYAPTWRDTGGDSFFEKPDDLKVLDDFLQKEQLVFFLKLHPLAQKSASASLRGARYQNIVCVNPDSDADPLLSFVDILVTDYSGIYFEFLLLDRPMVFFPFDYQKYVTRDRELYFDYQEVTPGPKVSTLEGLMQELQKLTRGQDEYRAERARVKDTCYSYQDGKAAERVRGALKQLIDKA</sequence>
<evidence type="ECO:0000256" key="1">
    <source>
        <dbReference type="ARBA" id="ARBA00004202"/>
    </source>
</evidence>
<name>A0A1G2R8C5_9BACT</name>
<evidence type="ECO:0000256" key="3">
    <source>
        <dbReference type="ARBA" id="ARBA00022475"/>
    </source>
</evidence>
<evidence type="ECO:0000256" key="4">
    <source>
        <dbReference type="ARBA" id="ARBA00022679"/>
    </source>
</evidence>
<feature type="transmembrane region" description="Helical" evidence="7">
    <location>
        <begin position="12"/>
        <end position="29"/>
    </location>
</feature>
<dbReference type="Pfam" id="PF04464">
    <property type="entry name" value="Glyphos_transf"/>
    <property type="match status" value="1"/>
</dbReference>
<reference evidence="8 9" key="1">
    <citation type="journal article" date="2016" name="Nat. Commun.">
        <title>Thousands of microbial genomes shed light on interconnected biogeochemical processes in an aquifer system.</title>
        <authorList>
            <person name="Anantharaman K."/>
            <person name="Brown C.T."/>
            <person name="Hug L.A."/>
            <person name="Sharon I."/>
            <person name="Castelle C.J."/>
            <person name="Probst A.J."/>
            <person name="Thomas B.C."/>
            <person name="Singh A."/>
            <person name="Wilkins M.J."/>
            <person name="Karaoz U."/>
            <person name="Brodie E.L."/>
            <person name="Williams K.H."/>
            <person name="Hubbard S.S."/>
            <person name="Banfield J.F."/>
        </authorList>
    </citation>
    <scope>NUCLEOTIDE SEQUENCE [LARGE SCALE GENOMIC DNA]</scope>
</reference>
<gene>
    <name evidence="8" type="ORF">A3J68_02015</name>
</gene>
<keyword evidence="7" id="KW-1133">Transmembrane helix</keyword>
<dbReference type="PANTHER" id="PTHR37316">
    <property type="entry name" value="TEICHOIC ACID GLYCEROL-PHOSPHATE PRIMASE"/>
    <property type="match status" value="1"/>
</dbReference>
<dbReference type="GO" id="GO:0005886">
    <property type="term" value="C:plasma membrane"/>
    <property type="evidence" value="ECO:0007669"/>
    <property type="project" value="UniProtKB-SubCell"/>
</dbReference>
<accession>A0A1G2R8C5</accession>
<evidence type="ECO:0000256" key="2">
    <source>
        <dbReference type="ARBA" id="ARBA00010488"/>
    </source>
</evidence>
<dbReference type="SUPFAM" id="SSF53756">
    <property type="entry name" value="UDP-Glycosyltransferase/glycogen phosphorylase"/>
    <property type="match status" value="1"/>
</dbReference>
<comment type="caution">
    <text evidence="8">The sequence shown here is derived from an EMBL/GenBank/DDBJ whole genome shotgun (WGS) entry which is preliminary data.</text>
</comment>
<proteinExistence type="inferred from homology"/>
<keyword evidence="6 7" id="KW-0472">Membrane</keyword>
<dbReference type="Gene3D" id="3.40.50.11820">
    <property type="match status" value="1"/>
</dbReference>
<keyword evidence="4" id="KW-0808">Transferase</keyword>
<dbReference type="Gene3D" id="3.40.50.12580">
    <property type="match status" value="1"/>
</dbReference>
<dbReference type="InterPro" id="IPR043149">
    <property type="entry name" value="TagF_N"/>
</dbReference>
<dbReference type="PANTHER" id="PTHR37316:SF3">
    <property type="entry name" value="TEICHOIC ACID GLYCEROL-PHOSPHATE TRANSFERASE"/>
    <property type="match status" value="1"/>
</dbReference>
<dbReference type="GO" id="GO:0019350">
    <property type="term" value="P:teichoic acid biosynthetic process"/>
    <property type="evidence" value="ECO:0007669"/>
    <property type="project" value="UniProtKB-KW"/>
</dbReference>
<keyword evidence="5" id="KW-0777">Teichoic acid biosynthesis</keyword>
<dbReference type="Proteomes" id="UP000178529">
    <property type="component" value="Unassembled WGS sequence"/>
</dbReference>
<organism evidence="8 9">
    <name type="scientific">Candidatus Wildermuthbacteria bacterium RIFCSPHIGHO2_02_FULL_48_16</name>
    <dbReference type="NCBI Taxonomy" id="1802453"/>
    <lineage>
        <taxon>Bacteria</taxon>
        <taxon>Candidatus Wildermuthiibacteriota</taxon>
    </lineage>
</organism>
<dbReference type="GO" id="GO:0047355">
    <property type="term" value="F:CDP-glycerol glycerophosphotransferase activity"/>
    <property type="evidence" value="ECO:0007669"/>
    <property type="project" value="InterPro"/>
</dbReference>
<comment type="subcellular location">
    <subcellularLocation>
        <location evidence="1">Cell membrane</location>
        <topology evidence="1">Peripheral membrane protein</topology>
    </subcellularLocation>
</comment>
<evidence type="ECO:0000313" key="8">
    <source>
        <dbReference type="EMBL" id="OHA69125.1"/>
    </source>
</evidence>
<dbReference type="InterPro" id="IPR007554">
    <property type="entry name" value="Glycerophosphate_synth"/>
</dbReference>
<protein>
    <submittedName>
        <fullName evidence="8">Uncharacterized protein</fullName>
    </submittedName>
</protein>
<keyword evidence="3" id="KW-1003">Cell membrane</keyword>
<evidence type="ECO:0000313" key="9">
    <source>
        <dbReference type="Proteomes" id="UP000178529"/>
    </source>
</evidence>
<evidence type="ECO:0000256" key="6">
    <source>
        <dbReference type="ARBA" id="ARBA00023136"/>
    </source>
</evidence>
<comment type="similarity">
    <text evidence="2">Belongs to the CDP-glycerol glycerophosphotransferase family.</text>
</comment>
<evidence type="ECO:0000256" key="5">
    <source>
        <dbReference type="ARBA" id="ARBA00022944"/>
    </source>
</evidence>
<dbReference type="InterPro" id="IPR043148">
    <property type="entry name" value="TagF_C"/>
</dbReference>
<dbReference type="InterPro" id="IPR051612">
    <property type="entry name" value="Teichoic_Acid_Biosynth"/>
</dbReference>
<evidence type="ECO:0000256" key="7">
    <source>
        <dbReference type="SAM" id="Phobius"/>
    </source>
</evidence>
<dbReference type="AlphaFoldDB" id="A0A1G2R8C5"/>
<dbReference type="EMBL" id="MHTY01000006">
    <property type="protein sequence ID" value="OHA69125.1"/>
    <property type="molecule type" value="Genomic_DNA"/>
</dbReference>